<sequence>MQDTLAVMVTVLVVVLAVRVRTVADHYRIRCEDQPTTAAPRRCSLTMMKPIRRLQMPSVMRIVRIDPSGIIAIVRTGADDFRT</sequence>
<feature type="chain" id="PRO_5014656448" evidence="1">
    <location>
        <begin position="18"/>
        <end position="83"/>
    </location>
</feature>
<feature type="signal peptide" evidence="1">
    <location>
        <begin position="1"/>
        <end position="17"/>
    </location>
</feature>
<accession>A0A2M4D1S4</accession>
<evidence type="ECO:0000313" key="2">
    <source>
        <dbReference type="EMBL" id="MBW71489.1"/>
    </source>
</evidence>
<organism evidence="2">
    <name type="scientific">Anopheles darlingi</name>
    <name type="common">Mosquito</name>
    <dbReference type="NCBI Taxonomy" id="43151"/>
    <lineage>
        <taxon>Eukaryota</taxon>
        <taxon>Metazoa</taxon>
        <taxon>Ecdysozoa</taxon>
        <taxon>Arthropoda</taxon>
        <taxon>Hexapoda</taxon>
        <taxon>Insecta</taxon>
        <taxon>Pterygota</taxon>
        <taxon>Neoptera</taxon>
        <taxon>Endopterygota</taxon>
        <taxon>Diptera</taxon>
        <taxon>Nematocera</taxon>
        <taxon>Culicoidea</taxon>
        <taxon>Culicidae</taxon>
        <taxon>Anophelinae</taxon>
        <taxon>Anopheles</taxon>
    </lineage>
</organism>
<dbReference type="AlphaFoldDB" id="A0A2M4D1S4"/>
<keyword evidence="1" id="KW-0732">Signal</keyword>
<evidence type="ECO:0000256" key="1">
    <source>
        <dbReference type="SAM" id="SignalP"/>
    </source>
</evidence>
<dbReference type="EMBL" id="GGFL01007311">
    <property type="protein sequence ID" value="MBW71489.1"/>
    <property type="molecule type" value="Transcribed_RNA"/>
</dbReference>
<proteinExistence type="predicted"/>
<name>A0A2M4D1S4_ANODA</name>
<reference evidence="2" key="1">
    <citation type="submission" date="2018-01" db="EMBL/GenBank/DDBJ databases">
        <title>An insight into the sialome of Amazonian anophelines.</title>
        <authorList>
            <person name="Ribeiro J.M."/>
            <person name="Scarpassa V."/>
            <person name="Calvo E."/>
        </authorList>
    </citation>
    <scope>NUCLEOTIDE SEQUENCE</scope>
</reference>
<protein>
    <submittedName>
        <fullName evidence="2">Putative secreted protein</fullName>
    </submittedName>
</protein>